<feature type="region of interest" description="Disordered" evidence="1">
    <location>
        <begin position="150"/>
        <end position="170"/>
    </location>
</feature>
<evidence type="ECO:0000313" key="3">
    <source>
        <dbReference type="Proteomes" id="UP000027135"/>
    </source>
</evidence>
<name>A0A067RVU3_ZOONE</name>
<evidence type="ECO:0000313" key="2">
    <source>
        <dbReference type="EMBL" id="KDR23994.1"/>
    </source>
</evidence>
<sequence>MVHELWYGAFQTHINQILVKIVRDAPYVLELPSLAAECAILLKYLTKLKSVPTDEIPYVRLSRPRKDWDGASTKKIPMLSRIAFELAKPKQGTLSNYAQIAISEEMAEAVTRIVNLVKVIKGKLDSRTSESILKDLGGDIWGIRAMERMYGPEEDESDEERTPPAVHQDT</sequence>
<protein>
    <submittedName>
        <fullName evidence="2">Uncharacterized protein</fullName>
    </submittedName>
</protein>
<accession>A0A067RVU3</accession>
<reference evidence="2 3" key="1">
    <citation type="journal article" date="2014" name="Nat. Commun.">
        <title>Molecular traces of alternative social organization in a termite genome.</title>
        <authorList>
            <person name="Terrapon N."/>
            <person name="Li C."/>
            <person name="Robertson H.M."/>
            <person name="Ji L."/>
            <person name="Meng X."/>
            <person name="Booth W."/>
            <person name="Chen Z."/>
            <person name="Childers C.P."/>
            <person name="Glastad K.M."/>
            <person name="Gokhale K."/>
            <person name="Gowin J."/>
            <person name="Gronenberg W."/>
            <person name="Hermansen R.A."/>
            <person name="Hu H."/>
            <person name="Hunt B.G."/>
            <person name="Huylmans A.K."/>
            <person name="Khalil S.M."/>
            <person name="Mitchell R.D."/>
            <person name="Munoz-Torres M.C."/>
            <person name="Mustard J.A."/>
            <person name="Pan H."/>
            <person name="Reese J.T."/>
            <person name="Scharf M.E."/>
            <person name="Sun F."/>
            <person name="Vogel H."/>
            <person name="Xiao J."/>
            <person name="Yang W."/>
            <person name="Yang Z."/>
            <person name="Yang Z."/>
            <person name="Zhou J."/>
            <person name="Zhu J."/>
            <person name="Brent C.S."/>
            <person name="Elsik C.G."/>
            <person name="Goodisman M.A."/>
            <person name="Liberles D.A."/>
            <person name="Roe R.M."/>
            <person name="Vargo E.L."/>
            <person name="Vilcinskas A."/>
            <person name="Wang J."/>
            <person name="Bornberg-Bauer E."/>
            <person name="Korb J."/>
            <person name="Zhang G."/>
            <person name="Liebig J."/>
        </authorList>
    </citation>
    <scope>NUCLEOTIDE SEQUENCE [LARGE SCALE GENOMIC DNA]</scope>
    <source>
        <tissue evidence="2">Whole organism</tissue>
    </source>
</reference>
<gene>
    <name evidence="2" type="ORF">L798_07933</name>
</gene>
<keyword evidence="3" id="KW-1185">Reference proteome</keyword>
<organism evidence="2 3">
    <name type="scientific">Zootermopsis nevadensis</name>
    <name type="common">Dampwood termite</name>
    <dbReference type="NCBI Taxonomy" id="136037"/>
    <lineage>
        <taxon>Eukaryota</taxon>
        <taxon>Metazoa</taxon>
        <taxon>Ecdysozoa</taxon>
        <taxon>Arthropoda</taxon>
        <taxon>Hexapoda</taxon>
        <taxon>Insecta</taxon>
        <taxon>Pterygota</taxon>
        <taxon>Neoptera</taxon>
        <taxon>Polyneoptera</taxon>
        <taxon>Dictyoptera</taxon>
        <taxon>Blattodea</taxon>
        <taxon>Blattoidea</taxon>
        <taxon>Termitoidae</taxon>
        <taxon>Termopsidae</taxon>
        <taxon>Zootermopsis</taxon>
    </lineage>
</organism>
<dbReference type="EMBL" id="KK852432">
    <property type="protein sequence ID" value="KDR23994.1"/>
    <property type="molecule type" value="Genomic_DNA"/>
</dbReference>
<dbReference type="AlphaFoldDB" id="A0A067RVU3"/>
<dbReference type="Proteomes" id="UP000027135">
    <property type="component" value="Unassembled WGS sequence"/>
</dbReference>
<proteinExistence type="predicted"/>
<dbReference type="InParanoid" id="A0A067RVU3"/>
<evidence type="ECO:0000256" key="1">
    <source>
        <dbReference type="SAM" id="MobiDB-lite"/>
    </source>
</evidence>